<feature type="compositionally biased region" description="Low complexity" evidence="1">
    <location>
        <begin position="388"/>
        <end position="398"/>
    </location>
</feature>
<dbReference type="GO" id="GO:0030672">
    <property type="term" value="C:synaptic vesicle membrane"/>
    <property type="evidence" value="ECO:0007669"/>
    <property type="project" value="TreeGrafter"/>
</dbReference>
<feature type="compositionally biased region" description="Low complexity" evidence="1">
    <location>
        <begin position="411"/>
        <end position="426"/>
    </location>
</feature>
<dbReference type="Pfam" id="PF00168">
    <property type="entry name" value="C2"/>
    <property type="match status" value="1"/>
</dbReference>
<dbReference type="GO" id="GO:0099525">
    <property type="term" value="P:presynaptic dense core vesicle exocytosis"/>
    <property type="evidence" value="ECO:0007669"/>
    <property type="project" value="TreeGrafter"/>
</dbReference>
<evidence type="ECO:0000259" key="2">
    <source>
        <dbReference type="PROSITE" id="PS50004"/>
    </source>
</evidence>
<proteinExistence type="predicted"/>
<dbReference type="GO" id="GO:0043195">
    <property type="term" value="C:terminal bouton"/>
    <property type="evidence" value="ECO:0007669"/>
    <property type="project" value="TreeGrafter"/>
</dbReference>
<feature type="compositionally biased region" description="Acidic residues" evidence="1">
    <location>
        <begin position="1142"/>
        <end position="1153"/>
    </location>
</feature>
<dbReference type="PANTHER" id="PTHR10480">
    <property type="entry name" value="PROTEIN UNC-13 HOMOLOG"/>
    <property type="match status" value="1"/>
</dbReference>
<feature type="region of interest" description="Disordered" evidence="1">
    <location>
        <begin position="318"/>
        <end position="426"/>
    </location>
</feature>
<dbReference type="SUPFAM" id="SSF49562">
    <property type="entry name" value="C2 domain (Calcium/lipid-binding domain, CaLB)"/>
    <property type="match status" value="1"/>
</dbReference>
<organism evidence="3 4">
    <name type="scientific">Polypedilum vanderplanki</name>
    <name type="common">Sleeping chironomid midge</name>
    <dbReference type="NCBI Taxonomy" id="319348"/>
    <lineage>
        <taxon>Eukaryota</taxon>
        <taxon>Metazoa</taxon>
        <taxon>Ecdysozoa</taxon>
        <taxon>Arthropoda</taxon>
        <taxon>Hexapoda</taxon>
        <taxon>Insecta</taxon>
        <taxon>Pterygota</taxon>
        <taxon>Neoptera</taxon>
        <taxon>Endopterygota</taxon>
        <taxon>Diptera</taxon>
        <taxon>Nematocera</taxon>
        <taxon>Chironomoidea</taxon>
        <taxon>Chironomidae</taxon>
        <taxon>Chironominae</taxon>
        <taxon>Polypedilum</taxon>
        <taxon>Polypedilum</taxon>
    </lineage>
</organism>
<comment type="caution">
    <text evidence="3">The sequence shown here is derived from an EMBL/GenBank/DDBJ whole genome shotgun (WGS) entry which is preliminary data.</text>
</comment>
<dbReference type="OrthoDB" id="5831756at2759"/>
<dbReference type="GO" id="GO:0035249">
    <property type="term" value="P:synaptic transmission, glutamatergic"/>
    <property type="evidence" value="ECO:0007669"/>
    <property type="project" value="TreeGrafter"/>
</dbReference>
<dbReference type="GO" id="GO:0042734">
    <property type="term" value="C:presynaptic membrane"/>
    <property type="evidence" value="ECO:0007669"/>
    <property type="project" value="TreeGrafter"/>
</dbReference>
<reference evidence="3" key="1">
    <citation type="submission" date="2021-03" db="EMBL/GenBank/DDBJ databases">
        <title>Chromosome level genome of the anhydrobiotic midge Polypedilum vanderplanki.</title>
        <authorList>
            <person name="Yoshida Y."/>
            <person name="Kikawada T."/>
            <person name="Gusev O."/>
        </authorList>
    </citation>
    <scope>NUCLEOTIDE SEQUENCE</scope>
    <source>
        <strain evidence="3">NIAS01</strain>
        <tissue evidence="3">Whole body or cell culture</tissue>
    </source>
</reference>
<dbReference type="EMBL" id="JADBJN010000004">
    <property type="protein sequence ID" value="KAG5667948.1"/>
    <property type="molecule type" value="Genomic_DNA"/>
</dbReference>
<keyword evidence="4" id="KW-1185">Reference proteome</keyword>
<dbReference type="GO" id="GO:0005516">
    <property type="term" value="F:calmodulin binding"/>
    <property type="evidence" value="ECO:0007669"/>
    <property type="project" value="TreeGrafter"/>
</dbReference>
<dbReference type="GO" id="GO:0016082">
    <property type="term" value="P:synaptic vesicle priming"/>
    <property type="evidence" value="ECO:0007669"/>
    <property type="project" value="TreeGrafter"/>
</dbReference>
<dbReference type="PANTHER" id="PTHR10480:SF12">
    <property type="entry name" value="UNC-13, ISOFORM E"/>
    <property type="match status" value="1"/>
</dbReference>
<dbReference type="InterPro" id="IPR000008">
    <property type="entry name" value="C2_dom"/>
</dbReference>
<feature type="region of interest" description="Disordered" evidence="1">
    <location>
        <begin position="1136"/>
        <end position="1158"/>
    </location>
</feature>
<feature type="domain" description="C2" evidence="2">
    <location>
        <begin position="1"/>
        <end position="102"/>
    </location>
</feature>
<dbReference type="InterPro" id="IPR027080">
    <property type="entry name" value="Unc-13"/>
</dbReference>
<sequence>MSLLNVTVKCAKYVGDQASQFNTYVILKVQNVKTTTQAVKGADPIWNQDFLFETTATSNSGVIVEVWCKNLILDRALGFQYIPLDTLPYNQYEYPTTYEQWYSIDADLVTINGEVQGTRDPTGHMILLDLHFEMPYDVDSQNVDNKMNQNEQYIENYCNDYQTDYNYHQNMMNNQNYGGGGQLVATPMSSLETSRQNSYEREERQFYDCNNYNNYNNSYAEEDEDIYEDAEDGENYDDGALFYNSRPMSSTNYNRPTHRTVRQLSKRNLERQNTFMYDEDQIEPAFDTCSELNYNSNYYGDENYDSYNYQNNQQWQNGEFTNDMSYNSNKKLPQPPISYSQSVNDGFGTRGASLPATPQRQRNLNRQLPKHTSPARGLPKLTRNLPVSTESSTSIFSSLFGKKKPTEEKQQPLQPQQQQQQMHQQQLDTNYDSINYHDHYQDMNYGDNYNTTSTFNENYNYAYRSMDSADELMDDGDNNNLINGRNSRYGAALPTLPYGNDYNAFNSEPQQQQQHIVPSIDVQFDNSGYYGDDYYDTSMYKSELTPSPKRSKKLPLPAASSSVNHQAPSTPSIMTAAGISSLFSSISNSLHSPATTTTTSTNYGVTSTNNYDVMSSSFSGYGTTATSYGMTPTMSYSYGTTMTTTVPVTSTTSTATAAKDALHNLKDSIFGIYNKEKSHETPSFPTDRTVIGINSLYGPKSSSFDQSLYQTSTTSPFSSLINTSTYSKPSLSNYGLETTNYGLDAIKTTTSTYAGLTSSYGGLTSTYDTLANTTTSFGLTSSSYSTSFNISNYGTTITSAITSNYNTVTTSSYGTNNYGIENLEHERKKSIFSTDALYGSDINKYGVESNKFGTDVTTSSIYGLDTNKYGLDNSKLGLETKLGKDLNSYTSEVSKYDTETTKYQPDLSKYPELSNYDPETSNYTLDDNKYGLDKFSLESKYSLDESIYSLDDSKYSNEIIKPEPEVSIAAKYGLDGFKFSTDSNYSTTTLTSEPNNITSRKNSMTNYGLETSTVTTSAFQSWSTADSITSIGNSIYQVSNYGQNVTAPTTSSWSSTLTTTVPSISNVLSNPYAPLKYEETPVITLSAPVTTSSSSSSVTSIFTSLFTPATSANAPPPVSVTYTSHGYPSSSSYGLLGHSPIPEEDGELEEGESEQFPPSDGFIDPYTLNGDYIEPFVPATQSYTSDGFTNFTNTDTYNVATLDIPTSAAQMINSMRRISDPYAYLNEQFDEEYHEDFEEGVQPAAVTDSFESLMTASTTVSVGQQPTYASYPLATKLSTIHETSSDIYSEQNEHAYEEQITPSAYDYTENENDYIASGDLKNTNLGNSYAPYSTAPSTVASAVTQQQQQQSGQKKSLFGSLFSGGLDVLGSSVNAVKATATNLAQTAVGAAGVAAGAAAGAVSSVKPTQQPQQQQNMKQQGFVSQHNVTSGYQMNVTSGYQQNVTSGYQQSMQMQQNGPYAANNIYTTATSTMMTPSDTQNANYNQTRTTMQNSKLQKQATSIYDQHDDEYYEDSQINSHYHDQDYFNEEDEIRYEEEHAHSPEPVTSYNNNNFYNHDNNIYTNSLNNNNANLHRNSSRKLERNDTNNNDGMNEYEDEFSEYGRNTKKHSLRDEDYYGKCDDEDVYVEEFEDSYGGGSNEKSVHKQMSISDDAAHHDEESKAFEDEYLDEFDEERLSGVKHHELNGAVGSYGGMKKQESIMEDDPELKQLEEQQNLKNQQIQQQMQQQHADDLMEAELKHKKSVTIEEPIMIHEKPREKRTAKQRWHWAYNRIVHQQQVSGNFLFYLFQ</sequence>
<feature type="compositionally biased region" description="Polar residues" evidence="1">
    <location>
        <begin position="356"/>
        <end position="366"/>
    </location>
</feature>
<evidence type="ECO:0000313" key="4">
    <source>
        <dbReference type="Proteomes" id="UP001107558"/>
    </source>
</evidence>
<dbReference type="GO" id="GO:0019992">
    <property type="term" value="F:diacylglycerol binding"/>
    <property type="evidence" value="ECO:0007669"/>
    <property type="project" value="InterPro"/>
</dbReference>
<dbReference type="GO" id="GO:0031594">
    <property type="term" value="C:neuromuscular junction"/>
    <property type="evidence" value="ECO:0007669"/>
    <property type="project" value="TreeGrafter"/>
</dbReference>
<dbReference type="InterPro" id="IPR035892">
    <property type="entry name" value="C2_domain_sf"/>
</dbReference>
<gene>
    <name evidence="3" type="ORF">PVAND_015908</name>
</gene>
<dbReference type="GO" id="GO:0016081">
    <property type="term" value="P:synaptic vesicle docking"/>
    <property type="evidence" value="ECO:0007669"/>
    <property type="project" value="TreeGrafter"/>
</dbReference>
<feature type="compositionally biased region" description="Low complexity" evidence="1">
    <location>
        <begin position="1562"/>
        <end position="1575"/>
    </location>
</feature>
<dbReference type="GO" id="GO:0017075">
    <property type="term" value="F:syntaxin-1 binding"/>
    <property type="evidence" value="ECO:0007669"/>
    <property type="project" value="TreeGrafter"/>
</dbReference>
<feature type="compositionally biased region" description="Polar residues" evidence="1">
    <location>
        <begin position="559"/>
        <end position="570"/>
    </location>
</feature>
<dbReference type="Proteomes" id="UP001107558">
    <property type="component" value="Chromosome 4"/>
</dbReference>
<dbReference type="Gene3D" id="2.60.40.150">
    <property type="entry name" value="C2 domain"/>
    <property type="match status" value="1"/>
</dbReference>
<evidence type="ECO:0000256" key="1">
    <source>
        <dbReference type="SAM" id="MobiDB-lite"/>
    </source>
</evidence>
<feature type="region of interest" description="Disordered" evidence="1">
    <location>
        <begin position="1562"/>
        <end position="1591"/>
    </location>
</feature>
<dbReference type="SMART" id="SM00239">
    <property type="entry name" value="C2"/>
    <property type="match status" value="1"/>
</dbReference>
<dbReference type="PROSITE" id="PS50004">
    <property type="entry name" value="C2"/>
    <property type="match status" value="1"/>
</dbReference>
<dbReference type="GO" id="GO:0098831">
    <property type="term" value="C:presynaptic active zone cytoplasmic component"/>
    <property type="evidence" value="ECO:0007669"/>
    <property type="project" value="TreeGrafter"/>
</dbReference>
<evidence type="ECO:0000313" key="3">
    <source>
        <dbReference type="EMBL" id="KAG5667948.1"/>
    </source>
</evidence>
<accession>A0A9J6BDL6</accession>
<feature type="compositionally biased region" description="Polar residues" evidence="1">
    <location>
        <begin position="318"/>
        <end position="344"/>
    </location>
</feature>
<protein>
    <recommendedName>
        <fullName evidence="2">C2 domain-containing protein</fullName>
    </recommendedName>
</protein>
<feature type="region of interest" description="Disordered" evidence="1">
    <location>
        <begin position="541"/>
        <end position="570"/>
    </location>
</feature>
<name>A0A9J6BDL6_POLVA</name>
<dbReference type="GO" id="GO:0061789">
    <property type="term" value="P:dense core granule priming"/>
    <property type="evidence" value="ECO:0007669"/>
    <property type="project" value="TreeGrafter"/>
</dbReference>